<dbReference type="GO" id="GO:0004853">
    <property type="term" value="F:uroporphyrinogen decarboxylase activity"/>
    <property type="evidence" value="ECO:0007669"/>
    <property type="project" value="InterPro"/>
</dbReference>
<protein>
    <submittedName>
        <fullName evidence="2">Uroporphyrinogen-III decarboxylase</fullName>
    </submittedName>
</protein>
<dbReference type="Proteomes" id="UP000184088">
    <property type="component" value="Unassembled WGS sequence"/>
</dbReference>
<feature type="domain" description="Uroporphyrinogen decarboxylase (URO-D)" evidence="1">
    <location>
        <begin position="152"/>
        <end position="351"/>
    </location>
</feature>
<dbReference type="PANTHER" id="PTHR47099:SF1">
    <property type="entry name" value="METHYLCOBAMIDE:COM METHYLTRANSFERASE MTBA"/>
    <property type="match status" value="1"/>
</dbReference>
<evidence type="ECO:0000313" key="2">
    <source>
        <dbReference type="EMBL" id="SHF23540.1"/>
    </source>
</evidence>
<name>A0A1M4ZZR4_9THEO</name>
<evidence type="ECO:0000313" key="3">
    <source>
        <dbReference type="Proteomes" id="UP000184088"/>
    </source>
</evidence>
<dbReference type="STRING" id="1121256.SAMN02746089_01532"/>
<dbReference type="EMBL" id="FQVH01000015">
    <property type="protein sequence ID" value="SHF23540.1"/>
    <property type="molecule type" value="Genomic_DNA"/>
</dbReference>
<evidence type="ECO:0000259" key="1">
    <source>
        <dbReference type="Pfam" id="PF01208"/>
    </source>
</evidence>
<dbReference type="GO" id="GO:0006779">
    <property type="term" value="P:porphyrin-containing compound biosynthetic process"/>
    <property type="evidence" value="ECO:0007669"/>
    <property type="project" value="InterPro"/>
</dbReference>
<dbReference type="AlphaFoldDB" id="A0A1M4ZZR4"/>
<dbReference type="InterPro" id="IPR000257">
    <property type="entry name" value="Uroporphyrinogen_deCOase"/>
</dbReference>
<gene>
    <name evidence="2" type="ORF">SAMN02746089_01532</name>
</gene>
<dbReference type="InterPro" id="IPR038071">
    <property type="entry name" value="UROD/MetE-like_sf"/>
</dbReference>
<dbReference type="SUPFAM" id="SSF51726">
    <property type="entry name" value="UROD/MetE-like"/>
    <property type="match status" value="1"/>
</dbReference>
<proteinExistence type="predicted"/>
<dbReference type="InterPro" id="IPR052024">
    <property type="entry name" value="Methanogen_methyltrans"/>
</dbReference>
<organism evidence="2 3">
    <name type="scientific">Caldanaerobius fijiensis DSM 17918</name>
    <dbReference type="NCBI Taxonomy" id="1121256"/>
    <lineage>
        <taxon>Bacteria</taxon>
        <taxon>Bacillati</taxon>
        <taxon>Bacillota</taxon>
        <taxon>Clostridia</taxon>
        <taxon>Thermoanaerobacterales</taxon>
        <taxon>Thermoanaerobacteraceae</taxon>
        <taxon>Caldanaerobius</taxon>
    </lineage>
</organism>
<dbReference type="Pfam" id="PF01208">
    <property type="entry name" value="URO-D"/>
    <property type="match status" value="1"/>
</dbReference>
<dbReference type="PANTHER" id="PTHR47099">
    <property type="entry name" value="METHYLCOBAMIDE:COM METHYLTRANSFERASE MTBA"/>
    <property type="match status" value="1"/>
</dbReference>
<dbReference type="Gene3D" id="3.20.20.210">
    <property type="match status" value="1"/>
</dbReference>
<reference evidence="2 3" key="1">
    <citation type="submission" date="2016-11" db="EMBL/GenBank/DDBJ databases">
        <authorList>
            <person name="Jaros S."/>
            <person name="Januszkiewicz K."/>
            <person name="Wedrychowicz H."/>
        </authorList>
    </citation>
    <scope>NUCLEOTIDE SEQUENCE [LARGE SCALE GENOMIC DNA]</scope>
    <source>
        <strain evidence="2 3">DSM 17918</strain>
    </source>
</reference>
<accession>A0A1M4ZZR4</accession>
<dbReference type="RefSeq" id="WP_143156638.1">
    <property type="nucleotide sequence ID" value="NZ_FQVH01000015.1"/>
</dbReference>
<dbReference type="OrthoDB" id="1725032at2"/>
<keyword evidence="3" id="KW-1185">Reference proteome</keyword>
<sequence>MKEMTKRERVLRTINFQETDRIPVYDIIDNDNIREYIGGEKITEENAWRLEYAAIRELLDMTRMIVVPNFHPGYSANEDGFVYYNDRYTSWIEKRPFDDVEGLKKWVEKDIDRKNRWQPDEAYVKSYRERIIKHMRGIGDDTVIVVESDVGLDYARSMAGIELFSYLMADEPDLVSEWLEALNQAEIRRAKAIADPELVPIVLTYTDLAYKSGPIFPPAFLKKEFFPRLKRLNDTYHDAGVKCLFHSDGNLMPIMDDLVDAGIDGINPMETVAGMSIKEVRQRYGDKLFITGGIDVSQLMAFGTVEEVREACINAIEEAGGVGYFLGSTTELHPNIPAENIMAMVEVARTYKKR</sequence>